<evidence type="ECO:0000256" key="1">
    <source>
        <dbReference type="ARBA" id="ARBA00004240"/>
    </source>
</evidence>
<evidence type="ECO:0000256" key="15">
    <source>
        <dbReference type="ARBA" id="ARBA00047273"/>
    </source>
</evidence>
<dbReference type="PANTHER" id="PTHR21420:SF10">
    <property type="entry name" value="GDP-FUCOSE PROTEIN O-FUCOSYLTRANSFERASE 1"/>
    <property type="match status" value="1"/>
</dbReference>
<comment type="subcellular location">
    <subcellularLocation>
        <location evidence="1">Endoplasmic reticulum</location>
    </subcellularLocation>
</comment>
<gene>
    <name evidence="17" type="ORF">NP493_83g04049</name>
</gene>
<dbReference type="InterPro" id="IPR039922">
    <property type="entry name" value="POFUT1"/>
</dbReference>
<evidence type="ECO:0000313" key="17">
    <source>
        <dbReference type="EMBL" id="KAK2190354.1"/>
    </source>
</evidence>
<keyword evidence="13" id="KW-0119">Carbohydrate metabolism</keyword>
<name>A0AAD9P8Z1_RIDPI</name>
<evidence type="ECO:0000256" key="14">
    <source>
        <dbReference type="ARBA" id="ARBA00033080"/>
    </source>
</evidence>
<evidence type="ECO:0000256" key="7">
    <source>
        <dbReference type="ARBA" id="ARBA00022679"/>
    </source>
</evidence>
<evidence type="ECO:0000256" key="8">
    <source>
        <dbReference type="ARBA" id="ARBA00022824"/>
    </source>
</evidence>
<keyword evidence="9" id="KW-0914">Notch signaling pathway</keyword>
<comment type="catalytic activity">
    <reaction evidence="15">
        <text>L-threonyl-[protein] + GDP-beta-L-fucose = 3-O-(alpha-L-fucosyl)-L-threonyl-[protein] + GDP + H(+)</text>
        <dbReference type="Rhea" id="RHEA:70491"/>
        <dbReference type="Rhea" id="RHEA-COMP:11060"/>
        <dbReference type="Rhea" id="RHEA-COMP:17915"/>
        <dbReference type="ChEBI" id="CHEBI:15378"/>
        <dbReference type="ChEBI" id="CHEBI:30013"/>
        <dbReference type="ChEBI" id="CHEBI:57273"/>
        <dbReference type="ChEBI" id="CHEBI:58189"/>
        <dbReference type="ChEBI" id="CHEBI:189631"/>
        <dbReference type="EC" id="2.4.1.221"/>
    </reaction>
    <physiologicalReaction direction="left-to-right" evidence="15">
        <dbReference type="Rhea" id="RHEA:70492"/>
    </physiologicalReaction>
</comment>
<keyword evidence="7" id="KW-0808">Transferase</keyword>
<keyword evidence="8" id="KW-0256">Endoplasmic reticulum</keyword>
<evidence type="ECO:0000256" key="5">
    <source>
        <dbReference type="ARBA" id="ARBA00021745"/>
    </source>
</evidence>
<dbReference type="GO" id="GO:0046922">
    <property type="term" value="F:peptide-O-fucosyltransferase activity"/>
    <property type="evidence" value="ECO:0007669"/>
    <property type="project" value="UniProtKB-EC"/>
</dbReference>
<evidence type="ECO:0000256" key="10">
    <source>
        <dbReference type="ARBA" id="ARBA00023157"/>
    </source>
</evidence>
<comment type="caution">
    <text evidence="17">The sequence shown here is derived from an EMBL/GenBank/DDBJ whole genome shotgun (WGS) entry which is preliminary data.</text>
</comment>
<protein>
    <recommendedName>
        <fullName evidence="5">GDP-fucose protein O-fucosyltransferase 1</fullName>
        <ecNumber evidence="4">2.4.1.221</ecNumber>
    </recommendedName>
    <alternativeName>
        <fullName evidence="14">Peptide-O-fucosyltransferase 1</fullName>
    </alternativeName>
</protein>
<dbReference type="PANTHER" id="PTHR21420">
    <property type="entry name" value="GDP-FUCOSE PROTEIN O-FUCOSYLTRANSFERASE 1"/>
    <property type="match status" value="1"/>
</dbReference>
<evidence type="ECO:0000313" key="18">
    <source>
        <dbReference type="Proteomes" id="UP001209878"/>
    </source>
</evidence>
<dbReference type="GO" id="GO:0006004">
    <property type="term" value="P:fucose metabolic process"/>
    <property type="evidence" value="ECO:0007669"/>
    <property type="project" value="UniProtKB-KW"/>
</dbReference>
<comment type="catalytic activity">
    <reaction evidence="16">
        <text>L-seryl-[protein] + GDP-beta-L-fucose = 3-O-(alpha-L-fucosyl)-L-seryl-[protein] + GDP + H(+)</text>
        <dbReference type="Rhea" id="RHEA:63644"/>
        <dbReference type="Rhea" id="RHEA-COMP:9863"/>
        <dbReference type="Rhea" id="RHEA-COMP:17914"/>
        <dbReference type="ChEBI" id="CHEBI:15378"/>
        <dbReference type="ChEBI" id="CHEBI:29999"/>
        <dbReference type="ChEBI" id="CHEBI:57273"/>
        <dbReference type="ChEBI" id="CHEBI:58189"/>
        <dbReference type="ChEBI" id="CHEBI:189632"/>
        <dbReference type="EC" id="2.4.1.221"/>
    </reaction>
    <physiologicalReaction direction="left-to-right" evidence="16">
        <dbReference type="Rhea" id="RHEA:63645"/>
    </physiologicalReaction>
</comment>
<organism evidence="17 18">
    <name type="scientific">Ridgeia piscesae</name>
    <name type="common">Tubeworm</name>
    <dbReference type="NCBI Taxonomy" id="27915"/>
    <lineage>
        <taxon>Eukaryota</taxon>
        <taxon>Metazoa</taxon>
        <taxon>Spiralia</taxon>
        <taxon>Lophotrochozoa</taxon>
        <taxon>Annelida</taxon>
        <taxon>Polychaeta</taxon>
        <taxon>Sedentaria</taxon>
        <taxon>Canalipalpata</taxon>
        <taxon>Sabellida</taxon>
        <taxon>Siboglinidae</taxon>
        <taxon>Ridgeia</taxon>
    </lineage>
</organism>
<reference evidence="17" key="1">
    <citation type="journal article" date="2023" name="Mol. Biol. Evol.">
        <title>Third-Generation Sequencing Reveals the Adaptive Role of the Epigenome in Three Deep-Sea Polychaetes.</title>
        <authorList>
            <person name="Perez M."/>
            <person name="Aroh O."/>
            <person name="Sun Y."/>
            <person name="Lan Y."/>
            <person name="Juniper S.K."/>
            <person name="Young C.R."/>
            <person name="Angers B."/>
            <person name="Qian P.Y."/>
        </authorList>
    </citation>
    <scope>NUCLEOTIDE SEQUENCE</scope>
    <source>
        <strain evidence="17">R07B-5</strain>
    </source>
</reference>
<accession>A0AAD9P8Z1</accession>
<keyword evidence="11" id="KW-0325">Glycoprotein</keyword>
<evidence type="ECO:0000256" key="9">
    <source>
        <dbReference type="ARBA" id="ARBA00022976"/>
    </source>
</evidence>
<dbReference type="Pfam" id="PF10250">
    <property type="entry name" value="O-FucT"/>
    <property type="match status" value="1"/>
</dbReference>
<dbReference type="GO" id="GO:0005783">
    <property type="term" value="C:endoplasmic reticulum"/>
    <property type="evidence" value="ECO:0007669"/>
    <property type="project" value="UniProtKB-SubCell"/>
</dbReference>
<evidence type="ECO:0000256" key="4">
    <source>
        <dbReference type="ARBA" id="ARBA00012196"/>
    </source>
</evidence>
<keyword evidence="10" id="KW-1015">Disulfide bond</keyword>
<keyword evidence="12" id="KW-0294">Fucose metabolism</keyword>
<dbReference type="Gene3D" id="3.40.50.11340">
    <property type="match status" value="1"/>
</dbReference>
<dbReference type="Gene3D" id="3.40.50.11350">
    <property type="match status" value="1"/>
</dbReference>
<dbReference type="EMBL" id="JAODUO010000082">
    <property type="protein sequence ID" value="KAK2190354.1"/>
    <property type="molecule type" value="Genomic_DNA"/>
</dbReference>
<proteinExistence type="inferred from homology"/>
<comment type="similarity">
    <text evidence="3">Belongs to the glycosyltransferase 65 family.</text>
</comment>
<dbReference type="GO" id="GO:0007219">
    <property type="term" value="P:Notch signaling pathway"/>
    <property type="evidence" value="ECO:0007669"/>
    <property type="project" value="UniProtKB-KW"/>
</dbReference>
<evidence type="ECO:0000256" key="3">
    <source>
        <dbReference type="ARBA" id="ARBA00010626"/>
    </source>
</evidence>
<evidence type="ECO:0000256" key="13">
    <source>
        <dbReference type="ARBA" id="ARBA00023277"/>
    </source>
</evidence>
<evidence type="ECO:0000256" key="16">
    <source>
        <dbReference type="ARBA" id="ARBA00048647"/>
    </source>
</evidence>
<evidence type="ECO:0000256" key="11">
    <source>
        <dbReference type="ARBA" id="ARBA00023180"/>
    </source>
</evidence>
<evidence type="ECO:0000256" key="6">
    <source>
        <dbReference type="ARBA" id="ARBA00022676"/>
    </source>
</evidence>
<evidence type="ECO:0000256" key="2">
    <source>
        <dbReference type="ARBA" id="ARBA00004922"/>
    </source>
</evidence>
<sequence length="293" mass="33367">MATFMRHLAPTIWPPSARRVTCFDSVEGPKPNDCNPHYRSPTGPFWATFNVTFVGSEFYSSIINKISDYDLENKDVVAKWMRRFKPKRSPVVAFVGAPVLMPVNPRYNHLQGLLVWSDAVRNQAEGFVRNNIPSKPFLGVHIRHSQEWARFCHNYYSGQSTWNGRSAFLGYQCLGNNNKVHMSQIYICVPSDEVILRQLEKALIKTKAASLFVATDDRSLVAQLKQHFKKVKVSVVGLNSPSPHVDLAILTMADHFIGNCVSTFTGFVVRDRLLRDRPVAFWGMNETQRHDEL</sequence>
<evidence type="ECO:0000256" key="12">
    <source>
        <dbReference type="ARBA" id="ARBA00023253"/>
    </source>
</evidence>
<dbReference type="InterPro" id="IPR019378">
    <property type="entry name" value="GDP-Fuc_O-FucTrfase"/>
</dbReference>
<dbReference type="EC" id="2.4.1.221" evidence="4"/>
<comment type="pathway">
    <text evidence="2">Protein modification; protein glycosylation.</text>
</comment>
<keyword evidence="6" id="KW-0328">Glycosyltransferase</keyword>
<dbReference type="AlphaFoldDB" id="A0AAD9P8Z1"/>
<dbReference type="Proteomes" id="UP001209878">
    <property type="component" value="Unassembled WGS sequence"/>
</dbReference>
<keyword evidence="18" id="KW-1185">Reference proteome</keyword>